<evidence type="ECO:0000256" key="4">
    <source>
        <dbReference type="SAM" id="MobiDB-lite"/>
    </source>
</evidence>
<dbReference type="OrthoDB" id="248923at2759"/>
<dbReference type="SUPFAM" id="SSF56112">
    <property type="entry name" value="Protein kinase-like (PK-like)"/>
    <property type="match status" value="1"/>
</dbReference>
<accession>A0A1J4JLX3</accession>
<dbReference type="GO" id="GO:0005524">
    <property type="term" value="F:ATP binding"/>
    <property type="evidence" value="ECO:0007669"/>
    <property type="project" value="UniProtKB-UniRule"/>
</dbReference>
<protein>
    <recommendedName>
        <fullName evidence="5">Protein kinase domain-containing protein</fullName>
    </recommendedName>
</protein>
<keyword evidence="2 3" id="KW-0067">ATP-binding</keyword>
<dbReference type="GO" id="GO:0004672">
    <property type="term" value="F:protein kinase activity"/>
    <property type="evidence" value="ECO:0007669"/>
    <property type="project" value="InterPro"/>
</dbReference>
<evidence type="ECO:0000313" key="6">
    <source>
        <dbReference type="EMBL" id="OHS99423.1"/>
    </source>
</evidence>
<dbReference type="InterPro" id="IPR017441">
    <property type="entry name" value="Protein_kinase_ATP_BS"/>
</dbReference>
<name>A0A1J4JLX3_9EUKA</name>
<dbReference type="PANTHER" id="PTHR24362">
    <property type="entry name" value="SERINE/THREONINE-PROTEIN KINASE NEK"/>
    <property type="match status" value="1"/>
</dbReference>
<dbReference type="PANTHER" id="PTHR24362:SF309">
    <property type="entry name" value="PROTEIN KINASE DOMAIN-CONTAINING PROTEIN"/>
    <property type="match status" value="1"/>
</dbReference>
<dbReference type="Proteomes" id="UP000179807">
    <property type="component" value="Unassembled WGS sequence"/>
</dbReference>
<proteinExistence type="predicted"/>
<dbReference type="Gene3D" id="1.10.510.10">
    <property type="entry name" value="Transferase(Phosphotransferase) domain 1"/>
    <property type="match status" value="2"/>
</dbReference>
<organism evidence="6 7">
    <name type="scientific">Tritrichomonas foetus</name>
    <dbReference type="NCBI Taxonomy" id="1144522"/>
    <lineage>
        <taxon>Eukaryota</taxon>
        <taxon>Metamonada</taxon>
        <taxon>Parabasalia</taxon>
        <taxon>Tritrichomonadida</taxon>
        <taxon>Tritrichomonadidae</taxon>
        <taxon>Tritrichomonas</taxon>
    </lineage>
</organism>
<dbReference type="SMART" id="SM00220">
    <property type="entry name" value="S_TKc"/>
    <property type="match status" value="1"/>
</dbReference>
<dbReference type="RefSeq" id="XP_068352560.1">
    <property type="nucleotide sequence ID" value="XM_068509470.1"/>
</dbReference>
<dbReference type="PROSITE" id="PS50011">
    <property type="entry name" value="PROTEIN_KINASE_DOM"/>
    <property type="match status" value="1"/>
</dbReference>
<dbReference type="AlphaFoldDB" id="A0A1J4JLX3"/>
<evidence type="ECO:0000313" key="7">
    <source>
        <dbReference type="Proteomes" id="UP000179807"/>
    </source>
</evidence>
<dbReference type="InterPro" id="IPR008271">
    <property type="entry name" value="Ser/Thr_kinase_AS"/>
</dbReference>
<dbReference type="VEuPathDB" id="TrichDB:TRFO_34096"/>
<evidence type="ECO:0000256" key="3">
    <source>
        <dbReference type="PROSITE-ProRule" id="PRU10141"/>
    </source>
</evidence>
<keyword evidence="7" id="KW-1185">Reference proteome</keyword>
<evidence type="ECO:0000256" key="1">
    <source>
        <dbReference type="ARBA" id="ARBA00022741"/>
    </source>
</evidence>
<evidence type="ECO:0000259" key="5">
    <source>
        <dbReference type="PROSITE" id="PS50011"/>
    </source>
</evidence>
<comment type="caution">
    <text evidence="6">The sequence shown here is derived from an EMBL/GenBank/DDBJ whole genome shotgun (WGS) entry which is preliminary data.</text>
</comment>
<dbReference type="EMBL" id="MLAK01001005">
    <property type="protein sequence ID" value="OHS99423.1"/>
    <property type="molecule type" value="Genomic_DNA"/>
</dbReference>
<keyword evidence="1 3" id="KW-0547">Nucleotide-binding</keyword>
<dbReference type="PROSITE" id="PS00107">
    <property type="entry name" value="PROTEIN_KINASE_ATP"/>
    <property type="match status" value="1"/>
</dbReference>
<feature type="compositionally biased region" description="Low complexity" evidence="4">
    <location>
        <begin position="192"/>
        <end position="231"/>
    </location>
</feature>
<reference evidence="6" key="1">
    <citation type="submission" date="2016-10" db="EMBL/GenBank/DDBJ databases">
        <authorList>
            <person name="Benchimol M."/>
            <person name="Almeida L.G."/>
            <person name="Vasconcelos A.T."/>
            <person name="Perreira-Neves A."/>
            <person name="Rosa I.A."/>
            <person name="Tasca T."/>
            <person name="Bogo M.R."/>
            <person name="de Souza W."/>
        </authorList>
    </citation>
    <scope>NUCLEOTIDE SEQUENCE [LARGE SCALE GENOMIC DNA]</scope>
    <source>
        <strain evidence="6">K</strain>
    </source>
</reference>
<dbReference type="GeneID" id="94844174"/>
<feature type="binding site" evidence="3">
    <location>
        <position position="63"/>
    </location>
    <ligand>
        <name>ATP</name>
        <dbReference type="ChEBI" id="CHEBI:30616"/>
    </ligand>
</feature>
<evidence type="ECO:0000256" key="2">
    <source>
        <dbReference type="ARBA" id="ARBA00022840"/>
    </source>
</evidence>
<dbReference type="Pfam" id="PF00069">
    <property type="entry name" value="Pkinase"/>
    <property type="match status" value="2"/>
</dbReference>
<dbReference type="PROSITE" id="PS00108">
    <property type="entry name" value="PROTEIN_KINASE_ST"/>
    <property type="match status" value="1"/>
</dbReference>
<dbReference type="InterPro" id="IPR011009">
    <property type="entry name" value="Kinase-like_dom_sf"/>
</dbReference>
<feature type="domain" description="Protein kinase" evidence="5">
    <location>
        <begin position="34"/>
        <end position="518"/>
    </location>
</feature>
<gene>
    <name evidence="6" type="ORF">TRFO_34096</name>
</gene>
<dbReference type="InterPro" id="IPR000719">
    <property type="entry name" value="Prot_kinase_dom"/>
</dbReference>
<feature type="region of interest" description="Disordered" evidence="4">
    <location>
        <begin position="191"/>
        <end position="231"/>
    </location>
</feature>
<sequence>MKIRSRRQREIDRERERQDKMMMAIKNTLKEHDYIHIRPIGKGGFSTVHLVLSTRYQEQFVCKVSEGTKSTASEKEIKTLLNLAHPHIINMYEYFYDQSNSYLFIILEYCPGGSLDDVIKANGPLQPKQLYEYCRQTISALSYCHNRGIAHRDIKPANILLDKNGRIQLADFGLSTKYKLLHDSVISSGSLNKNTAQTNANNNVNNKANNNALNNAPDNLSNNSHNTNESHNLNHEEYLNNEANNNRTFNVLFSNNMKLINNNGDDAEINTEVNNGDLNYNNCTYTSDQSRTHKSSNISDDSNNHVQYQNSNIINCTINNSFNNGFKNNLSSICNGVNCSCNNSFNNNISSLINRSFNNNLNNNSFNNILNNINNIPTNNVPIYHNNNQTPLLYHGINHENPVSNEVHSDESSNEVEARFIFAGSRAYMSPQLINKQKFDPFKADIWALGVTFYQLSSGEYPWQITSDHEMKMGILMGLVNFRKCKASKDFKRALKYMLQSCETQRCDIKYLENLEIFKKETK</sequence>